<keyword evidence="9 11" id="KW-0472">Membrane</keyword>
<dbReference type="SUPFAM" id="SSF50998">
    <property type="entry name" value="Quinoprotein alcohol dehydrogenase-like"/>
    <property type="match status" value="1"/>
</dbReference>
<dbReference type="InterPro" id="IPR011047">
    <property type="entry name" value="Quinoprotein_ADH-like_sf"/>
</dbReference>
<feature type="transmembrane region" description="Helical" evidence="11">
    <location>
        <begin position="630"/>
        <end position="652"/>
    </location>
</feature>
<evidence type="ECO:0000256" key="1">
    <source>
        <dbReference type="ARBA" id="ARBA00022448"/>
    </source>
</evidence>
<evidence type="ECO:0000256" key="11">
    <source>
        <dbReference type="RuleBase" id="RU369019"/>
    </source>
</evidence>
<name>A0A8J6KPB4_MICOH</name>
<dbReference type="InterPro" id="IPR001680">
    <property type="entry name" value="WD40_rpt"/>
</dbReference>
<comment type="function">
    <text evidence="11">Guanine nucleotide exchange factor (GEF) that regulates the assembly of the coat protein complex II/COPII in endoplasmic reticulum (ER) to Golgi vesicle-mediated transport. Selectively activates SAR1A and SAR1B by promoting the exchange of guanosine diphosphate (GDP) for guanosine triphosphate (GTP) in these small GTPases. In their activated GTP-bound state, SAR1A and SAR1B insert into the membrane of the endoplasmic reticulum where they recruit the remainder of the coat protein complex II/COPII which is responsible for both the sorting of proteins and the deformation and budding of membranes into vesicles destined to the Golgi.</text>
</comment>
<dbReference type="Proteomes" id="UP000710432">
    <property type="component" value="Unassembled WGS sequence"/>
</dbReference>
<keyword evidence="8 11" id="KW-1133">Transmembrane helix</keyword>
<dbReference type="GO" id="GO:0006888">
    <property type="term" value="P:endoplasmic reticulum to Golgi vesicle-mediated transport"/>
    <property type="evidence" value="ECO:0007669"/>
    <property type="project" value="UniProtKB-UniRule"/>
</dbReference>
<comment type="caution">
    <text evidence="11">Lacks conserved residue(s) required for the propagation of feature annotation.</text>
</comment>
<organism evidence="13 14">
    <name type="scientific">Microtus ochrogaster</name>
    <name type="common">Prairie vole</name>
    <dbReference type="NCBI Taxonomy" id="79684"/>
    <lineage>
        <taxon>Eukaryota</taxon>
        <taxon>Metazoa</taxon>
        <taxon>Chordata</taxon>
        <taxon>Craniata</taxon>
        <taxon>Vertebrata</taxon>
        <taxon>Euteleostomi</taxon>
        <taxon>Mammalia</taxon>
        <taxon>Eutheria</taxon>
        <taxon>Euarchontoglires</taxon>
        <taxon>Glires</taxon>
        <taxon>Rodentia</taxon>
        <taxon>Myomorpha</taxon>
        <taxon>Muroidea</taxon>
        <taxon>Cricetidae</taxon>
        <taxon>Arvicolinae</taxon>
        <taxon>Microtus</taxon>
    </lineage>
</organism>
<evidence type="ECO:0000256" key="3">
    <source>
        <dbReference type="ARBA" id="ARBA00022692"/>
    </source>
</evidence>
<keyword evidence="3 11" id="KW-0812">Transmembrane</keyword>
<evidence type="ECO:0000313" key="13">
    <source>
        <dbReference type="EMBL" id="KAH0505013.1"/>
    </source>
</evidence>
<evidence type="ECO:0000256" key="8">
    <source>
        <dbReference type="ARBA" id="ARBA00022989"/>
    </source>
</evidence>
<dbReference type="GO" id="GO:0005634">
    <property type="term" value="C:nucleus"/>
    <property type="evidence" value="ECO:0007669"/>
    <property type="project" value="UniProtKB-SubCell"/>
</dbReference>
<feature type="compositionally biased region" description="Basic and acidic residues" evidence="12">
    <location>
        <begin position="360"/>
        <end position="371"/>
    </location>
</feature>
<feature type="region of interest" description="Disordered" evidence="12">
    <location>
        <begin position="339"/>
        <end position="371"/>
    </location>
</feature>
<sequence length="656" mass="71698">MALAQALVVRVGHRRIATDLQLLFLQRLWLGTSTPGQAPVVEYPICLQCLQPRTPSCPTPKYKKGARLLAFPQLLPCAQGQESGPLRIGIGFGLHLSLGQAKALHLLPPKKRQEASPQGKPPSPTQRWQIRRHSGLGTGSEAGVPWQRVPLVLTRIGVLRLRGERPRARRVRTARLRAPVRQPRERRSETCGGLSGGELALLSRVLGLPGDGVTEYGISRRGTACRGFRGADSERACGMGRRRGLELYRAPFPLYALRVDPKTGLLIAAGGGGAAKTGIKNGVHFLQLEQINGCLSASLLHSHDTETRATMNLALAGDILAAGQDAHCQLLRFQVHQVKSNKAEKSGSKEQGPRQRKRAAPAEKKSGMEVQHEGVELRVKNLEAVQTDFSTEPLQKVVRFNHDNTLLATGGTDGHVRVWKVPSLEKVLDFKAHEGEIGDLALGPDGKLVTVGWDFKASVWQKDQLVTQLQWQENGSTTSSNTPYRYQACRFGKVPDQPGGLRLFTVQIPHKRLRQPAPCYLTAWDSSTFLPLRTRPCGHEVISCLSVSESGTFLGLGTVTGSVAIYIAFSLQRLYYVKEAHGIVVTDVTFIPEKGCGPQLLGSHETALFSVAVDSRCQLHLLPSRRSVPVWLLLLMCVGLIIVTILLLQSAFPGFL</sequence>
<feature type="region of interest" description="Disordered" evidence="12">
    <location>
        <begin position="109"/>
        <end position="128"/>
    </location>
</feature>
<comment type="subcellular location">
    <subcellularLocation>
        <location evidence="11">Endoplasmic reticulum membrane</location>
        <topology evidence="11">Single-pass membrane protein</topology>
    </subcellularLocation>
    <subcellularLocation>
        <location evidence="11">Nucleus</location>
    </subcellularLocation>
    <text evidence="11">Concentrates at endoplasmic reticulum exit sites (ERES), also known as transitional endoplasmic reticulum (tER).</text>
</comment>
<dbReference type="GO" id="GO:0003400">
    <property type="term" value="P:regulation of COPII vesicle coating"/>
    <property type="evidence" value="ECO:0007669"/>
    <property type="project" value="UniProtKB-UniRule"/>
</dbReference>
<dbReference type="Pfam" id="PF00400">
    <property type="entry name" value="WD40"/>
    <property type="match status" value="2"/>
</dbReference>
<evidence type="ECO:0000256" key="7">
    <source>
        <dbReference type="ARBA" id="ARBA00022927"/>
    </source>
</evidence>
<dbReference type="PANTHER" id="PTHR23284">
    <property type="entry name" value="PROLACTIN REGULATORY ELEMENT BINDING PROTEIN"/>
    <property type="match status" value="1"/>
</dbReference>
<keyword evidence="5 11" id="KW-0256">Endoplasmic reticulum</keyword>
<feature type="compositionally biased region" description="Basic and acidic residues" evidence="12">
    <location>
        <begin position="341"/>
        <end position="353"/>
    </location>
</feature>
<dbReference type="Gene3D" id="2.130.10.10">
    <property type="entry name" value="YVTN repeat-like/Quinoprotein amine dehydrogenase"/>
    <property type="match status" value="1"/>
</dbReference>
<protein>
    <recommendedName>
        <fullName evidence="11">Prolactin regulatory element-binding protein</fullName>
    </recommendedName>
    <alternativeName>
        <fullName evidence="11">Mammalian guanine nucleotide exchange factor Sec12</fullName>
    </alternativeName>
</protein>
<evidence type="ECO:0000256" key="10">
    <source>
        <dbReference type="PROSITE-ProRule" id="PRU00221"/>
    </source>
</evidence>
<feature type="transmembrane region" description="Helical" evidence="11">
    <location>
        <begin position="551"/>
        <end position="569"/>
    </location>
</feature>
<evidence type="ECO:0000256" key="6">
    <source>
        <dbReference type="ARBA" id="ARBA00022892"/>
    </source>
</evidence>
<feature type="repeat" description="WD" evidence="10">
    <location>
        <begin position="398"/>
        <end position="429"/>
    </location>
</feature>
<keyword evidence="6" id="KW-0931">ER-Golgi transport</keyword>
<evidence type="ECO:0000256" key="12">
    <source>
        <dbReference type="SAM" id="MobiDB-lite"/>
    </source>
</evidence>
<dbReference type="GO" id="GO:0015031">
    <property type="term" value="P:protein transport"/>
    <property type="evidence" value="ECO:0007669"/>
    <property type="project" value="UniProtKB-KW"/>
</dbReference>
<gene>
    <name evidence="13" type="ORF">LTLLF_180435</name>
</gene>
<comment type="function">
    <text evidence="11">Was first identified based on its probable role in the regulation of pituitary gene transcription. Binds to the prolactin gene (PRL) promoter and seems to activate transcription.</text>
</comment>
<evidence type="ECO:0000256" key="2">
    <source>
        <dbReference type="ARBA" id="ARBA00022574"/>
    </source>
</evidence>
<proteinExistence type="inferred from homology"/>
<evidence type="ECO:0000313" key="14">
    <source>
        <dbReference type="Proteomes" id="UP000710432"/>
    </source>
</evidence>
<dbReference type="InterPro" id="IPR015943">
    <property type="entry name" value="WD40/YVTN_repeat-like_dom_sf"/>
</dbReference>
<dbReference type="Pfam" id="PF15728">
    <property type="entry name" value="DUF4679"/>
    <property type="match status" value="1"/>
</dbReference>
<dbReference type="PANTHER" id="PTHR23284:SF0">
    <property type="entry name" value="PROLACTIN REGULATORY ELEMENT-BINDING PROTEIN"/>
    <property type="match status" value="1"/>
</dbReference>
<dbReference type="GO" id="GO:0005789">
    <property type="term" value="C:endoplasmic reticulum membrane"/>
    <property type="evidence" value="ECO:0007669"/>
    <property type="project" value="UniProtKB-SubCell"/>
</dbReference>
<dbReference type="SMART" id="SM00320">
    <property type="entry name" value="WD40"/>
    <property type="match status" value="3"/>
</dbReference>
<evidence type="ECO:0000256" key="5">
    <source>
        <dbReference type="ARBA" id="ARBA00022824"/>
    </source>
</evidence>
<dbReference type="EMBL" id="JAATJU010024746">
    <property type="protein sequence ID" value="KAH0505013.1"/>
    <property type="molecule type" value="Genomic_DNA"/>
</dbReference>
<dbReference type="InterPro" id="IPR045260">
    <property type="entry name" value="Sec12-like"/>
</dbReference>
<comment type="similarity">
    <text evidence="11">Belongs to the WD repeat SEC12 family.</text>
</comment>
<keyword evidence="1 11" id="KW-0813">Transport</keyword>
<dbReference type="InterPro" id="IPR031461">
    <property type="entry name" value="DUF4679"/>
</dbReference>
<dbReference type="GO" id="GO:0005085">
    <property type="term" value="F:guanyl-nucleotide exchange factor activity"/>
    <property type="evidence" value="ECO:0007669"/>
    <property type="project" value="InterPro"/>
</dbReference>
<evidence type="ECO:0000256" key="4">
    <source>
        <dbReference type="ARBA" id="ARBA00022737"/>
    </source>
</evidence>
<evidence type="ECO:0000256" key="9">
    <source>
        <dbReference type="ARBA" id="ARBA00023136"/>
    </source>
</evidence>
<reference evidence="13" key="1">
    <citation type="submission" date="2020-03" db="EMBL/GenBank/DDBJ databases">
        <title>Studies in the Genomics of Life Span.</title>
        <authorList>
            <person name="Glass D."/>
        </authorList>
    </citation>
    <scope>NUCLEOTIDE SEQUENCE</scope>
    <source>
        <strain evidence="13">LTLLF</strain>
        <tissue evidence="13">Muscle</tissue>
    </source>
</reference>
<dbReference type="AlphaFoldDB" id="A0A8J6KPB4"/>
<comment type="caution">
    <text evidence="13">The sequence shown here is derived from an EMBL/GenBank/DDBJ whole genome shotgun (WGS) entry which is preliminary data.</text>
</comment>
<keyword evidence="7 11" id="KW-0653">Protein transport</keyword>
<accession>A0A8J6KPB4</accession>
<dbReference type="PROSITE" id="PS50082">
    <property type="entry name" value="WD_REPEATS_2"/>
    <property type="match status" value="1"/>
</dbReference>
<keyword evidence="4 11" id="KW-0677">Repeat</keyword>
<comment type="subunit">
    <text evidence="11">Interacts with SAR1B (GDP-bound form). Interacts with MIA2; recruits PREB to endoplasmic reticulum exit sites.</text>
</comment>
<keyword evidence="2 10" id="KW-0853">WD repeat</keyword>